<organism evidence="1 2">
    <name type="scientific">Gleimia coleocanis DSM 15436</name>
    <dbReference type="NCBI Taxonomy" id="525245"/>
    <lineage>
        <taxon>Bacteria</taxon>
        <taxon>Bacillati</taxon>
        <taxon>Actinomycetota</taxon>
        <taxon>Actinomycetes</taxon>
        <taxon>Actinomycetales</taxon>
        <taxon>Actinomycetaceae</taxon>
        <taxon>Gleimia</taxon>
    </lineage>
</organism>
<evidence type="ECO:0000313" key="2">
    <source>
        <dbReference type="Proteomes" id="UP000010301"/>
    </source>
</evidence>
<sequence length="101" mass="11247">MHLDELSLVVAEIKVGEPVLLPRCDWVSLPDAPTPLCKLGALEAVLGIKLEPTPDSSPALMQIPALTRRQIKKLQRLDQWKIVEACEAATKALREYERYAS</sequence>
<accession>C0W157</accession>
<evidence type="ECO:0000313" key="1">
    <source>
        <dbReference type="EMBL" id="EEH63546.1"/>
    </source>
</evidence>
<keyword evidence="2" id="KW-1185">Reference proteome</keyword>
<protein>
    <submittedName>
        <fullName evidence="1">Uncharacterized protein</fullName>
    </submittedName>
</protein>
<gene>
    <name evidence="1" type="ORF">HMPREF0044_1147</name>
</gene>
<dbReference type="EMBL" id="ACFG01000032">
    <property type="protein sequence ID" value="EEH63546.1"/>
    <property type="molecule type" value="Genomic_DNA"/>
</dbReference>
<comment type="caution">
    <text evidence="1">The sequence shown here is derived from an EMBL/GenBank/DDBJ whole genome shotgun (WGS) entry which is preliminary data.</text>
</comment>
<dbReference type="AlphaFoldDB" id="C0W157"/>
<dbReference type="HOGENOM" id="CLU_2285358_0_0_11"/>
<reference evidence="1 2" key="1">
    <citation type="submission" date="2009-01" db="EMBL/GenBank/DDBJ databases">
        <authorList>
            <person name="Qin X."/>
            <person name="Bachman B."/>
            <person name="Battles P."/>
            <person name="Bell A."/>
            <person name="Bess C."/>
            <person name="Bickham C."/>
            <person name="Chaboub L."/>
            <person name="Chen D."/>
            <person name="Coyle M."/>
            <person name="Deiros D.R."/>
            <person name="Dinh H."/>
            <person name="Forbes L."/>
            <person name="Fowler G."/>
            <person name="Francisco L."/>
            <person name="Fu Q."/>
            <person name="Gubbala S."/>
            <person name="Hale W."/>
            <person name="Han Y."/>
            <person name="Hemphill L."/>
            <person name="Highlander S.K."/>
            <person name="Hirani K."/>
            <person name="Hogues M."/>
            <person name="Jackson L."/>
            <person name="Jakkamsetti A."/>
            <person name="Javaid M."/>
            <person name="Jiang H."/>
            <person name="Korchina V."/>
            <person name="Kovar C."/>
            <person name="Lara F."/>
            <person name="Lee S."/>
            <person name="Mata R."/>
            <person name="Mathew T."/>
            <person name="Moen C."/>
            <person name="Morales K."/>
            <person name="Munidasa M."/>
            <person name="Nazareth L."/>
            <person name="Ngo R."/>
            <person name="Nguyen L."/>
            <person name="Okwuonu G."/>
            <person name="Ongeri F."/>
            <person name="Patil S."/>
            <person name="Petrosino J."/>
            <person name="Pham C."/>
            <person name="Pham P."/>
            <person name="Pu L.-L."/>
            <person name="Puazo M."/>
            <person name="Raj R."/>
            <person name="Reid J."/>
            <person name="Rouhana J."/>
            <person name="Saada N."/>
            <person name="Shang Y."/>
            <person name="Simmons D."/>
            <person name="Thornton R."/>
            <person name="Warren J."/>
            <person name="Weissenberger G."/>
            <person name="Zhang J."/>
            <person name="Zhang L."/>
            <person name="Zhou C."/>
            <person name="Zhu D."/>
            <person name="Muzny D."/>
            <person name="Worley K."/>
            <person name="Gibbs R."/>
        </authorList>
    </citation>
    <scope>NUCLEOTIDE SEQUENCE [LARGE SCALE GENOMIC DNA]</scope>
    <source>
        <strain evidence="1 2">DSM 15436</strain>
    </source>
</reference>
<dbReference type="Proteomes" id="UP000010301">
    <property type="component" value="Unassembled WGS sequence"/>
</dbReference>
<proteinExistence type="predicted"/>
<name>C0W157_9ACTO</name>